<accession>A0ABT1QFB1</accession>
<evidence type="ECO:0000259" key="1">
    <source>
        <dbReference type="Pfam" id="PF12728"/>
    </source>
</evidence>
<dbReference type="Pfam" id="PF12728">
    <property type="entry name" value="HTH_17"/>
    <property type="match status" value="1"/>
</dbReference>
<dbReference type="InterPro" id="IPR041657">
    <property type="entry name" value="HTH_17"/>
</dbReference>
<evidence type="ECO:0000313" key="3">
    <source>
        <dbReference type="Proteomes" id="UP001524501"/>
    </source>
</evidence>
<organism evidence="2 3">
    <name type="scientific">Rhodococcus tibetensis</name>
    <dbReference type="NCBI Taxonomy" id="2965064"/>
    <lineage>
        <taxon>Bacteria</taxon>
        <taxon>Bacillati</taxon>
        <taxon>Actinomycetota</taxon>
        <taxon>Actinomycetes</taxon>
        <taxon>Mycobacteriales</taxon>
        <taxon>Nocardiaceae</taxon>
        <taxon>Rhodococcus</taxon>
    </lineage>
</organism>
<comment type="caution">
    <text evidence="2">The sequence shown here is derived from an EMBL/GenBank/DDBJ whole genome shotgun (WGS) entry which is preliminary data.</text>
</comment>
<name>A0ABT1QFB1_9NOCA</name>
<dbReference type="EMBL" id="JANFQF010000011">
    <property type="protein sequence ID" value="MCQ4120435.1"/>
    <property type="molecule type" value="Genomic_DNA"/>
</dbReference>
<sequence>MTHLRPYNAPTTDEPLLTYEQAGERLGVSAKVVANMTRRGDLPRVVLSPRKHRIVPADLRAFIAARYRCERAG</sequence>
<gene>
    <name evidence="2" type="ORF">NOF53_14865</name>
</gene>
<reference evidence="2 3" key="1">
    <citation type="submission" date="2022-07" db="EMBL/GenBank/DDBJ databases">
        <title>Degradation activity of malathion, p-nitrophenol and potential low-temperature adaptation strategy of Rhodococcus sp. FXJ9.536.</title>
        <authorList>
            <person name="Huang J."/>
            <person name="Huang Y."/>
        </authorList>
    </citation>
    <scope>NUCLEOTIDE SEQUENCE [LARGE SCALE GENOMIC DNA]</scope>
    <source>
        <strain evidence="2 3">FXJ9.536</strain>
    </source>
</reference>
<keyword evidence="3" id="KW-1185">Reference proteome</keyword>
<evidence type="ECO:0000313" key="2">
    <source>
        <dbReference type="EMBL" id="MCQ4120435.1"/>
    </source>
</evidence>
<proteinExistence type="predicted"/>
<feature type="domain" description="Helix-turn-helix" evidence="1">
    <location>
        <begin position="16"/>
        <end position="66"/>
    </location>
</feature>
<protein>
    <submittedName>
        <fullName evidence="2">Helix-turn-helix domain-containing protein</fullName>
    </submittedName>
</protein>
<dbReference type="Proteomes" id="UP001524501">
    <property type="component" value="Unassembled WGS sequence"/>
</dbReference>
<dbReference type="RefSeq" id="WP_255969779.1">
    <property type="nucleotide sequence ID" value="NZ_JANFQF010000011.1"/>
</dbReference>